<name>A0A164TP66_9AGAM</name>
<comment type="similarity">
    <text evidence="2">Belongs to the glycosyl hydrolase 13 family.</text>
</comment>
<sequence>LQFFQWDSGDLNISWWKHLENEIPELASMGFTHVWIPPPNKAMSSSGRGYDAYDLWDLGEFQQGGGLATRWGNKQELLDACATAQKFGISIIMDAVLNHKLGGDRTEVVKAIPVEEENRLVESGPPIEIEWWTAFDFPGRNNQYSDFKWTQEHFTGVDRDLRSQRDRIYKFCGEGHKGWSLKVDTERGNYDYLLGCDIDHSHPDTRQDLIKWGSWVLETTGASGFRLDAIKHIDSDFTTEFLRQVRRTRRGAEMFAVGEYWNGSAETLEHQIKVYKKQISLFDVALHYQFHHASKYGSSYDLRGILHESLVRRKPEFAVTFVDNHDTQPGQSLESWIDPTFKLQAYALILLRPNGLPCVFYGDLYPNQSLYDPSVASGLRKLIRARQSYAFGPIRDYTTDSPNCIGFVRMGKAKTRDTDCAVVISNGDPAGDEFIISMNVGTARAGLVYRDIFGLSGDVTISRDGWGSFRGPASGVAVWTTHIVEHASRGRSLG</sequence>
<keyword evidence="9" id="KW-1185">Reference proteome</keyword>
<gene>
    <name evidence="8" type="ORF">SISNIDRAFT_412811</name>
</gene>
<dbReference type="GO" id="GO:0005509">
    <property type="term" value="F:calcium ion binding"/>
    <property type="evidence" value="ECO:0007669"/>
    <property type="project" value="InterPro"/>
</dbReference>
<dbReference type="Pfam" id="PF09154">
    <property type="entry name" value="Alpha-amy_C_pro"/>
    <property type="match status" value="1"/>
</dbReference>
<evidence type="ECO:0000256" key="2">
    <source>
        <dbReference type="ARBA" id="ARBA00008061"/>
    </source>
</evidence>
<dbReference type="GO" id="GO:0004553">
    <property type="term" value="F:hydrolase activity, hydrolyzing O-glycosyl compounds"/>
    <property type="evidence" value="ECO:0007669"/>
    <property type="project" value="InterPro"/>
</dbReference>
<reference evidence="8 9" key="1">
    <citation type="journal article" date="2016" name="Mol. Biol. Evol.">
        <title>Comparative Genomics of Early-Diverging Mushroom-Forming Fungi Provides Insights into the Origins of Lignocellulose Decay Capabilities.</title>
        <authorList>
            <person name="Nagy L.G."/>
            <person name="Riley R."/>
            <person name="Tritt A."/>
            <person name="Adam C."/>
            <person name="Daum C."/>
            <person name="Floudas D."/>
            <person name="Sun H."/>
            <person name="Yadav J.S."/>
            <person name="Pangilinan J."/>
            <person name="Larsson K.H."/>
            <person name="Matsuura K."/>
            <person name="Barry K."/>
            <person name="Labutti K."/>
            <person name="Kuo R."/>
            <person name="Ohm R.A."/>
            <person name="Bhattacharya S.S."/>
            <person name="Shirouzu T."/>
            <person name="Yoshinaga Y."/>
            <person name="Martin F.M."/>
            <person name="Grigoriev I.V."/>
            <person name="Hibbett D.S."/>
        </authorList>
    </citation>
    <scope>NUCLEOTIDE SEQUENCE [LARGE SCALE GENOMIC DNA]</scope>
    <source>
        <strain evidence="8 9">HHB9708</strain>
    </source>
</reference>
<comment type="cofactor">
    <cofactor evidence="1">
        <name>Ca(2+)</name>
        <dbReference type="ChEBI" id="CHEBI:29108"/>
    </cofactor>
</comment>
<evidence type="ECO:0000313" key="8">
    <source>
        <dbReference type="EMBL" id="KZS92527.1"/>
    </source>
</evidence>
<evidence type="ECO:0000256" key="5">
    <source>
        <dbReference type="ARBA" id="ARBA00023277"/>
    </source>
</evidence>
<dbReference type="Gene3D" id="3.20.20.80">
    <property type="entry name" value="Glycosidases"/>
    <property type="match status" value="1"/>
</dbReference>
<evidence type="ECO:0000256" key="3">
    <source>
        <dbReference type="ARBA" id="ARBA00022723"/>
    </source>
</evidence>
<dbReference type="Proteomes" id="UP000076722">
    <property type="component" value="Unassembled WGS sequence"/>
</dbReference>
<organism evidence="8 9">
    <name type="scientific">Sistotremastrum niveocremeum HHB9708</name>
    <dbReference type="NCBI Taxonomy" id="1314777"/>
    <lineage>
        <taxon>Eukaryota</taxon>
        <taxon>Fungi</taxon>
        <taxon>Dikarya</taxon>
        <taxon>Basidiomycota</taxon>
        <taxon>Agaricomycotina</taxon>
        <taxon>Agaricomycetes</taxon>
        <taxon>Sistotremastrales</taxon>
        <taxon>Sistotremastraceae</taxon>
        <taxon>Sertulicium</taxon>
        <taxon>Sertulicium niveocremeum</taxon>
    </lineage>
</organism>
<dbReference type="EMBL" id="KV419410">
    <property type="protein sequence ID" value="KZS92527.1"/>
    <property type="molecule type" value="Genomic_DNA"/>
</dbReference>
<keyword evidence="3" id="KW-0479">Metal-binding</keyword>
<dbReference type="SUPFAM" id="SSF51445">
    <property type="entry name" value="(Trans)glycosidases"/>
    <property type="match status" value="1"/>
</dbReference>
<feature type="non-terminal residue" evidence="8">
    <location>
        <position position="1"/>
    </location>
</feature>
<dbReference type="STRING" id="1314777.A0A164TP66"/>
<dbReference type="InterPro" id="IPR013780">
    <property type="entry name" value="Glyco_hydro_b"/>
</dbReference>
<evidence type="ECO:0000256" key="1">
    <source>
        <dbReference type="ARBA" id="ARBA00001913"/>
    </source>
</evidence>
<feature type="domain" description="Glycosyl hydrolase family 13 catalytic" evidence="7">
    <location>
        <begin position="1"/>
        <end position="386"/>
    </location>
</feature>
<dbReference type="CDD" id="cd11318">
    <property type="entry name" value="AmyAc_bac_fung_AmyA"/>
    <property type="match status" value="1"/>
</dbReference>
<dbReference type="NCBIfam" id="NF006968">
    <property type="entry name" value="PRK09441.1-1"/>
    <property type="match status" value="1"/>
</dbReference>
<evidence type="ECO:0000259" key="7">
    <source>
        <dbReference type="SMART" id="SM00642"/>
    </source>
</evidence>
<dbReference type="SUPFAM" id="SSF51011">
    <property type="entry name" value="Glycosyl hydrolase domain"/>
    <property type="match status" value="1"/>
</dbReference>
<proteinExistence type="inferred from homology"/>
<evidence type="ECO:0000313" key="9">
    <source>
        <dbReference type="Proteomes" id="UP000076722"/>
    </source>
</evidence>
<dbReference type="SMART" id="SM00642">
    <property type="entry name" value="Aamy"/>
    <property type="match status" value="1"/>
</dbReference>
<dbReference type="GO" id="GO:0005975">
    <property type="term" value="P:carbohydrate metabolic process"/>
    <property type="evidence" value="ECO:0007669"/>
    <property type="project" value="InterPro"/>
</dbReference>
<dbReference type="InterPro" id="IPR017853">
    <property type="entry name" value="GH"/>
</dbReference>
<keyword evidence="5" id="KW-0119">Carbohydrate metabolism</keyword>
<dbReference type="Pfam" id="PF00128">
    <property type="entry name" value="Alpha-amylase"/>
    <property type="match status" value="1"/>
</dbReference>
<protein>
    <submittedName>
        <fullName evidence="8">Glycoside hydrolase family 13 protein</fullName>
    </submittedName>
</protein>
<dbReference type="InterPro" id="IPR013776">
    <property type="entry name" value="A-amylase_thermo"/>
</dbReference>
<dbReference type="AlphaFoldDB" id="A0A164TP66"/>
<dbReference type="NCBIfam" id="NF006969">
    <property type="entry name" value="PRK09441.1-2"/>
    <property type="match status" value="1"/>
</dbReference>
<dbReference type="Gene3D" id="2.40.30.140">
    <property type="match status" value="1"/>
</dbReference>
<accession>A0A164TP66</accession>
<dbReference type="InterPro" id="IPR006047">
    <property type="entry name" value="GH13_cat_dom"/>
</dbReference>
<dbReference type="PANTHER" id="PTHR43447">
    <property type="entry name" value="ALPHA-AMYLASE"/>
    <property type="match status" value="1"/>
</dbReference>
<dbReference type="OrthoDB" id="550577at2759"/>
<evidence type="ECO:0000256" key="6">
    <source>
        <dbReference type="ARBA" id="ARBA00023295"/>
    </source>
</evidence>
<keyword evidence="6" id="KW-0326">Glycosidase</keyword>
<dbReference type="InterPro" id="IPR015237">
    <property type="entry name" value="Alpha-amylase_C_pro"/>
</dbReference>
<dbReference type="PIRSF" id="PIRSF001021">
    <property type="entry name" value="Alph-amls_thrmst"/>
    <property type="match status" value="1"/>
</dbReference>
<dbReference type="Gene3D" id="2.60.40.1180">
    <property type="entry name" value="Golgi alpha-mannosidase II"/>
    <property type="match status" value="1"/>
</dbReference>
<keyword evidence="4 8" id="KW-0378">Hydrolase</keyword>
<evidence type="ECO:0000256" key="4">
    <source>
        <dbReference type="ARBA" id="ARBA00022801"/>
    </source>
</evidence>